<dbReference type="GO" id="GO:0005886">
    <property type="term" value="C:plasma membrane"/>
    <property type="evidence" value="ECO:0007669"/>
    <property type="project" value="UniProtKB-SubCell"/>
</dbReference>
<reference evidence="12 13" key="1">
    <citation type="submission" date="2017-02" db="EMBL/GenBank/DDBJ databases">
        <authorList>
            <person name="Peterson S.W."/>
        </authorList>
    </citation>
    <scope>NUCLEOTIDE SEQUENCE [LARGE SCALE GENOMIC DNA]</scope>
    <source>
        <strain evidence="12 13">DSM 16080</strain>
    </source>
</reference>
<evidence type="ECO:0000256" key="3">
    <source>
        <dbReference type="ARBA" id="ARBA00022475"/>
    </source>
</evidence>
<feature type="transmembrane region" description="Helical" evidence="10">
    <location>
        <begin position="32"/>
        <end position="57"/>
    </location>
</feature>
<feature type="transmembrane region" description="Helical" evidence="10">
    <location>
        <begin position="110"/>
        <end position="132"/>
    </location>
</feature>
<keyword evidence="2" id="KW-0813">Transport</keyword>
<feature type="domain" description="Tripartite ATP-independent periplasmic transporters DctQ component" evidence="11">
    <location>
        <begin position="48"/>
        <end position="171"/>
    </location>
</feature>
<evidence type="ECO:0000256" key="7">
    <source>
        <dbReference type="ARBA" id="ARBA00023136"/>
    </source>
</evidence>
<dbReference type="GO" id="GO:0022857">
    <property type="term" value="F:transmembrane transporter activity"/>
    <property type="evidence" value="ECO:0007669"/>
    <property type="project" value="TreeGrafter"/>
</dbReference>
<evidence type="ECO:0000313" key="13">
    <source>
        <dbReference type="Proteomes" id="UP000190027"/>
    </source>
</evidence>
<dbReference type="InterPro" id="IPR007387">
    <property type="entry name" value="TRAP_DctQ"/>
</dbReference>
<dbReference type="STRING" id="1121449.SAMN02745704_02215"/>
<gene>
    <name evidence="12" type="ORF">SAMN02745704_02215</name>
</gene>
<keyword evidence="5 10" id="KW-0812">Transmembrane</keyword>
<feature type="region of interest" description="Disordered" evidence="9">
    <location>
        <begin position="1"/>
        <end position="20"/>
    </location>
</feature>
<feature type="compositionally biased region" description="Pro residues" evidence="9">
    <location>
        <begin position="1"/>
        <end position="15"/>
    </location>
</feature>
<accession>A0A1T4XMP6</accession>
<evidence type="ECO:0000256" key="2">
    <source>
        <dbReference type="ARBA" id="ARBA00022448"/>
    </source>
</evidence>
<evidence type="ECO:0000313" key="12">
    <source>
        <dbReference type="EMBL" id="SKA90391.1"/>
    </source>
</evidence>
<evidence type="ECO:0000256" key="10">
    <source>
        <dbReference type="SAM" id="Phobius"/>
    </source>
</evidence>
<evidence type="ECO:0000256" key="9">
    <source>
        <dbReference type="SAM" id="MobiDB-lite"/>
    </source>
</evidence>
<keyword evidence="6 10" id="KW-1133">Transmembrane helix</keyword>
<comment type="similarity">
    <text evidence="8">Belongs to the TRAP transporter small permease family.</text>
</comment>
<feature type="transmembrane region" description="Helical" evidence="10">
    <location>
        <begin position="72"/>
        <end position="89"/>
    </location>
</feature>
<keyword evidence="7 10" id="KW-0472">Membrane</keyword>
<evidence type="ECO:0000256" key="6">
    <source>
        <dbReference type="ARBA" id="ARBA00022989"/>
    </source>
</evidence>
<keyword evidence="13" id="KW-1185">Reference proteome</keyword>
<evidence type="ECO:0000256" key="1">
    <source>
        <dbReference type="ARBA" id="ARBA00004429"/>
    </source>
</evidence>
<dbReference type="InterPro" id="IPR055348">
    <property type="entry name" value="DctQ"/>
</dbReference>
<dbReference type="AlphaFoldDB" id="A0A1T4XMP6"/>
<sequence length="190" mass="20810">MDIPDPTNPAAPQPPLVTVEPPQRRDPAVVRWLLGLETSALVLALTGMITLAVLQIFLRNAAQTGLVWIDPLLRRLVLWIALLGAMVAARDQNHLSIDVLNHFLPPRLTALSRTLAWLFTGLVCAALAHSSVLFLLDEMEYGMEAMQGVPSWPFALIMPLAFAVMGLRYLLAGTRLGLQLLRGHVTGVRP</sequence>
<dbReference type="Pfam" id="PF04290">
    <property type="entry name" value="DctQ"/>
    <property type="match status" value="1"/>
</dbReference>
<dbReference type="PANTHER" id="PTHR35011:SF2">
    <property type="entry name" value="2,3-DIKETO-L-GULONATE TRAP TRANSPORTER SMALL PERMEASE PROTEIN YIAM"/>
    <property type="match status" value="1"/>
</dbReference>
<organism evidence="12 13">
    <name type="scientific">Paucidesulfovibrio gracilis DSM 16080</name>
    <dbReference type="NCBI Taxonomy" id="1121449"/>
    <lineage>
        <taxon>Bacteria</taxon>
        <taxon>Pseudomonadati</taxon>
        <taxon>Thermodesulfobacteriota</taxon>
        <taxon>Desulfovibrionia</taxon>
        <taxon>Desulfovibrionales</taxon>
        <taxon>Desulfovibrionaceae</taxon>
        <taxon>Paucidesulfovibrio</taxon>
    </lineage>
</organism>
<feature type="transmembrane region" description="Helical" evidence="10">
    <location>
        <begin position="152"/>
        <end position="171"/>
    </location>
</feature>
<evidence type="ECO:0000259" key="11">
    <source>
        <dbReference type="Pfam" id="PF04290"/>
    </source>
</evidence>
<evidence type="ECO:0000256" key="5">
    <source>
        <dbReference type="ARBA" id="ARBA00022692"/>
    </source>
</evidence>
<comment type="subcellular location">
    <subcellularLocation>
        <location evidence="1">Cell inner membrane</location>
        <topology evidence="1">Multi-pass membrane protein</topology>
    </subcellularLocation>
</comment>
<dbReference type="RefSeq" id="WP_200806798.1">
    <property type="nucleotide sequence ID" value="NZ_FUYC01000012.1"/>
</dbReference>
<dbReference type="EMBL" id="FUYC01000012">
    <property type="protein sequence ID" value="SKA90391.1"/>
    <property type="molecule type" value="Genomic_DNA"/>
</dbReference>
<evidence type="ECO:0000256" key="4">
    <source>
        <dbReference type="ARBA" id="ARBA00022519"/>
    </source>
</evidence>
<dbReference type="PANTHER" id="PTHR35011">
    <property type="entry name" value="2,3-DIKETO-L-GULONATE TRAP TRANSPORTER SMALL PERMEASE PROTEIN YIAM"/>
    <property type="match status" value="1"/>
</dbReference>
<proteinExistence type="inferred from homology"/>
<keyword evidence="4" id="KW-0997">Cell inner membrane</keyword>
<dbReference type="Proteomes" id="UP000190027">
    <property type="component" value="Unassembled WGS sequence"/>
</dbReference>
<dbReference type="GO" id="GO:0015740">
    <property type="term" value="P:C4-dicarboxylate transport"/>
    <property type="evidence" value="ECO:0007669"/>
    <property type="project" value="TreeGrafter"/>
</dbReference>
<evidence type="ECO:0000256" key="8">
    <source>
        <dbReference type="ARBA" id="ARBA00038436"/>
    </source>
</evidence>
<protein>
    <submittedName>
        <fullName evidence="12">TRAP-type C4-dicarboxylate transport system, small permease component</fullName>
    </submittedName>
</protein>
<keyword evidence="3" id="KW-1003">Cell membrane</keyword>
<name>A0A1T4XMP6_9BACT</name>